<dbReference type="Gene3D" id="3.30.1550.10">
    <property type="entry name" value="Ribosomal protein L11/L12, N-terminal domain"/>
    <property type="match status" value="1"/>
</dbReference>
<dbReference type="InterPro" id="IPR000911">
    <property type="entry name" value="Ribosomal_uL11"/>
</dbReference>
<evidence type="ECO:0000256" key="1">
    <source>
        <dbReference type="ARBA" id="ARBA00010537"/>
    </source>
</evidence>
<dbReference type="HAMAP" id="MF_00736">
    <property type="entry name" value="Ribosomal_uL11"/>
    <property type="match status" value="1"/>
</dbReference>
<dbReference type="InterPro" id="IPR036796">
    <property type="entry name" value="Ribosomal_uL11_N_sf"/>
</dbReference>
<dbReference type="FunFam" id="3.30.1550.10:FF:000005">
    <property type="entry name" value="50S ribosomal protein L11"/>
    <property type="match status" value="1"/>
</dbReference>
<accession>A0A7S1T4C2</accession>
<dbReference type="GO" id="GO:0070180">
    <property type="term" value="F:large ribosomal subunit rRNA binding"/>
    <property type="evidence" value="ECO:0007669"/>
    <property type="project" value="TreeGrafter"/>
</dbReference>
<dbReference type="EMBL" id="HBGH01000189">
    <property type="protein sequence ID" value="CAD9220352.1"/>
    <property type="molecule type" value="Transcribed_RNA"/>
</dbReference>
<dbReference type="Pfam" id="PF00298">
    <property type="entry name" value="Ribosomal_L11"/>
    <property type="match status" value="1"/>
</dbReference>
<organism evidence="9">
    <name type="scientific">Compsopogon caeruleus</name>
    <dbReference type="NCBI Taxonomy" id="31354"/>
    <lineage>
        <taxon>Eukaryota</taxon>
        <taxon>Rhodophyta</taxon>
        <taxon>Compsopogonophyceae</taxon>
        <taxon>Compsopogonales</taxon>
        <taxon>Compsopogonaceae</taxon>
        <taxon>Compsopogon</taxon>
    </lineage>
</organism>
<dbReference type="FunFam" id="1.10.10.250:FF:000003">
    <property type="entry name" value="Mitochondrial ribosomal protein L11"/>
    <property type="match status" value="1"/>
</dbReference>
<dbReference type="SUPFAM" id="SSF46906">
    <property type="entry name" value="Ribosomal protein L11, C-terminal domain"/>
    <property type="match status" value="1"/>
</dbReference>
<dbReference type="InterPro" id="IPR006519">
    <property type="entry name" value="Ribosomal_uL11_bac-typ"/>
</dbReference>
<sequence>MSARQGSKQLGKVGKAVKATVRMTIAAGKAAPSPPVGPRLGQLGANIMQFCKDFNAATADYVEGVPVTTTITAYEDRSVDFSFCSPPVSFLLKQVAGVAKGTAEPGRVMVGSVPIQAVYEIARIKQQDEHLRHVPLEGLCKSILGTATTCGLQVLFDRDYKIGSPPDNV</sequence>
<dbReference type="NCBIfam" id="TIGR01632">
    <property type="entry name" value="L11_bact"/>
    <property type="match status" value="1"/>
</dbReference>
<dbReference type="Pfam" id="PF03946">
    <property type="entry name" value="Ribosomal_L11_N"/>
    <property type="match status" value="1"/>
</dbReference>
<dbReference type="PANTHER" id="PTHR11661">
    <property type="entry name" value="60S RIBOSOMAL PROTEIN L12"/>
    <property type="match status" value="1"/>
</dbReference>
<evidence type="ECO:0000256" key="2">
    <source>
        <dbReference type="ARBA" id="ARBA00022980"/>
    </source>
</evidence>
<name>A0A7S1T4C2_9RHOD</name>
<dbReference type="GO" id="GO:0006412">
    <property type="term" value="P:translation"/>
    <property type="evidence" value="ECO:0007669"/>
    <property type="project" value="InterPro"/>
</dbReference>
<dbReference type="PANTHER" id="PTHR11661:SF1">
    <property type="entry name" value="LARGE RIBOSOMAL SUBUNIT PROTEIN UL11M"/>
    <property type="match status" value="1"/>
</dbReference>
<keyword evidence="3 6" id="KW-0687">Ribonucleoprotein</keyword>
<dbReference type="SMART" id="SM00649">
    <property type="entry name" value="RL11"/>
    <property type="match status" value="1"/>
</dbReference>
<feature type="domain" description="Large ribosomal subunit protein uL11 C-terminal" evidence="7">
    <location>
        <begin position="85"/>
        <end position="154"/>
    </location>
</feature>
<dbReference type="GO" id="GO:0003735">
    <property type="term" value="F:structural constituent of ribosome"/>
    <property type="evidence" value="ECO:0007669"/>
    <property type="project" value="InterPro"/>
</dbReference>
<dbReference type="InterPro" id="IPR036769">
    <property type="entry name" value="Ribosomal_uL11_C_sf"/>
</dbReference>
<dbReference type="SUPFAM" id="SSF54747">
    <property type="entry name" value="Ribosomal L11/L12e N-terminal domain"/>
    <property type="match status" value="1"/>
</dbReference>
<protein>
    <recommendedName>
        <fullName evidence="5">Large ribosomal subunit protein uL11m</fullName>
    </recommendedName>
    <alternativeName>
        <fullName evidence="4">50S ribosomal protein L11, chloroplastic</fullName>
    </alternativeName>
</protein>
<evidence type="ECO:0000259" key="8">
    <source>
        <dbReference type="Pfam" id="PF03946"/>
    </source>
</evidence>
<evidence type="ECO:0000256" key="3">
    <source>
        <dbReference type="ARBA" id="ARBA00023274"/>
    </source>
</evidence>
<gene>
    <name evidence="9" type="ORF">CCAE0312_LOCUS87</name>
</gene>
<dbReference type="InterPro" id="IPR020784">
    <property type="entry name" value="Ribosomal_uL11_N"/>
</dbReference>
<dbReference type="InterPro" id="IPR020783">
    <property type="entry name" value="Ribosomal_uL11_C"/>
</dbReference>
<evidence type="ECO:0000259" key="7">
    <source>
        <dbReference type="Pfam" id="PF00298"/>
    </source>
</evidence>
<evidence type="ECO:0000313" key="9">
    <source>
        <dbReference type="EMBL" id="CAD9220352.1"/>
    </source>
</evidence>
<evidence type="ECO:0000256" key="6">
    <source>
        <dbReference type="RuleBase" id="RU003978"/>
    </source>
</evidence>
<dbReference type="CDD" id="cd00349">
    <property type="entry name" value="Ribosomal_L11"/>
    <property type="match status" value="1"/>
</dbReference>
<reference evidence="9" key="1">
    <citation type="submission" date="2021-01" db="EMBL/GenBank/DDBJ databases">
        <authorList>
            <person name="Corre E."/>
            <person name="Pelletier E."/>
            <person name="Niang G."/>
            <person name="Scheremetjew M."/>
            <person name="Finn R."/>
            <person name="Kale V."/>
            <person name="Holt S."/>
            <person name="Cochrane G."/>
            <person name="Meng A."/>
            <person name="Brown T."/>
            <person name="Cohen L."/>
        </authorList>
    </citation>
    <scope>NUCLEOTIDE SEQUENCE</scope>
    <source>
        <strain evidence="9">SAG 36.94</strain>
    </source>
</reference>
<dbReference type="GO" id="GO:0005762">
    <property type="term" value="C:mitochondrial large ribosomal subunit"/>
    <property type="evidence" value="ECO:0007669"/>
    <property type="project" value="TreeGrafter"/>
</dbReference>
<dbReference type="AlphaFoldDB" id="A0A7S1T4C2"/>
<proteinExistence type="inferred from homology"/>
<keyword evidence="2 6" id="KW-0689">Ribosomal protein</keyword>
<comment type="similarity">
    <text evidence="1 6">Belongs to the universal ribosomal protein uL11 family.</text>
</comment>
<dbReference type="Gene3D" id="1.10.10.250">
    <property type="entry name" value="Ribosomal protein L11, C-terminal domain"/>
    <property type="match status" value="1"/>
</dbReference>
<evidence type="ECO:0000256" key="4">
    <source>
        <dbReference type="ARBA" id="ARBA00035540"/>
    </source>
</evidence>
<evidence type="ECO:0000256" key="5">
    <source>
        <dbReference type="ARBA" id="ARBA00040104"/>
    </source>
</evidence>
<feature type="domain" description="Large ribosomal subunit protein uL11 N-terminal" evidence="8">
    <location>
        <begin position="21"/>
        <end position="78"/>
    </location>
</feature>